<name>A0A2B7XUU2_9EURO</name>
<comment type="similarity">
    <text evidence="1">Belongs to the bacterial ribosomal protein bL19 family.</text>
</comment>
<keyword evidence="2 4" id="KW-0689">Ribosomal protein</keyword>
<organism evidence="4 5">
    <name type="scientific">Helicocarpus griseus UAMH5409</name>
    <dbReference type="NCBI Taxonomy" id="1447875"/>
    <lineage>
        <taxon>Eukaryota</taxon>
        <taxon>Fungi</taxon>
        <taxon>Dikarya</taxon>
        <taxon>Ascomycota</taxon>
        <taxon>Pezizomycotina</taxon>
        <taxon>Eurotiomycetes</taxon>
        <taxon>Eurotiomycetidae</taxon>
        <taxon>Onygenales</taxon>
        <taxon>Ajellomycetaceae</taxon>
        <taxon>Helicocarpus</taxon>
    </lineage>
</organism>
<evidence type="ECO:0000256" key="3">
    <source>
        <dbReference type="ARBA" id="ARBA00023274"/>
    </source>
</evidence>
<dbReference type="GO" id="GO:0003735">
    <property type="term" value="F:structural constituent of ribosome"/>
    <property type="evidence" value="ECO:0007669"/>
    <property type="project" value="InterPro"/>
</dbReference>
<accession>A0A2B7XUU2</accession>
<dbReference type="EMBL" id="PDNB01000051">
    <property type="protein sequence ID" value="PGH12976.1"/>
    <property type="molecule type" value="Genomic_DNA"/>
</dbReference>
<dbReference type="OrthoDB" id="432645at2759"/>
<sequence length="218" mass="25130">MAAALPAMRPLGCWNSVRSGLNELGRRSLYTKYSSPKEKIPFPQNLPPQFMRQIPERHRPDRAVGRRIKVPAPPPSKCREWKDPVAAFTQDQLAIVDPTGERKALFDRRNHQSVKVGDVLRVTFKSGDPFAGVCLNIRARGLDSGFLLRNRLTRVGCEMWIKVFSPNVQSVEIVQRTEKRKRRARLYYMRHPRHDMGSVDGIVRQYLRSRSQQQGITR</sequence>
<dbReference type="STRING" id="1447875.A0A2B7XUU2"/>
<dbReference type="PANTHER" id="PTHR15680">
    <property type="entry name" value="RIBOSOMAL PROTEIN L19"/>
    <property type="match status" value="1"/>
</dbReference>
<dbReference type="Proteomes" id="UP000223968">
    <property type="component" value="Unassembled WGS sequence"/>
</dbReference>
<dbReference type="AlphaFoldDB" id="A0A2B7XUU2"/>
<gene>
    <name evidence="4" type="ORF">AJ79_03949</name>
</gene>
<proteinExistence type="inferred from homology"/>
<dbReference type="Pfam" id="PF01245">
    <property type="entry name" value="Ribosomal_L19"/>
    <property type="match status" value="1"/>
</dbReference>
<evidence type="ECO:0000256" key="1">
    <source>
        <dbReference type="ARBA" id="ARBA00005781"/>
    </source>
</evidence>
<dbReference type="InterPro" id="IPR038657">
    <property type="entry name" value="Ribosomal_bL19_sf"/>
</dbReference>
<dbReference type="InterPro" id="IPR008991">
    <property type="entry name" value="Translation_prot_SH3-like_sf"/>
</dbReference>
<reference evidence="4 5" key="1">
    <citation type="submission" date="2017-10" db="EMBL/GenBank/DDBJ databases">
        <title>Comparative genomics in systemic dimorphic fungi from Ajellomycetaceae.</title>
        <authorList>
            <person name="Munoz J.F."/>
            <person name="Mcewen J.G."/>
            <person name="Clay O.K."/>
            <person name="Cuomo C.A."/>
        </authorList>
    </citation>
    <scope>NUCLEOTIDE SEQUENCE [LARGE SCALE GENOMIC DNA]</scope>
    <source>
        <strain evidence="4 5">UAMH5409</strain>
    </source>
</reference>
<evidence type="ECO:0000313" key="5">
    <source>
        <dbReference type="Proteomes" id="UP000223968"/>
    </source>
</evidence>
<evidence type="ECO:0000256" key="2">
    <source>
        <dbReference type="ARBA" id="ARBA00022980"/>
    </source>
</evidence>
<evidence type="ECO:0000313" key="4">
    <source>
        <dbReference type="EMBL" id="PGH12976.1"/>
    </source>
</evidence>
<dbReference type="GO" id="GO:0006412">
    <property type="term" value="P:translation"/>
    <property type="evidence" value="ECO:0007669"/>
    <property type="project" value="InterPro"/>
</dbReference>
<dbReference type="InterPro" id="IPR001857">
    <property type="entry name" value="Ribosomal_bL19"/>
</dbReference>
<comment type="caution">
    <text evidence="4">The sequence shown here is derived from an EMBL/GenBank/DDBJ whole genome shotgun (WGS) entry which is preliminary data.</text>
</comment>
<dbReference type="Gene3D" id="2.30.30.790">
    <property type="match status" value="1"/>
</dbReference>
<keyword evidence="5" id="KW-1185">Reference proteome</keyword>
<dbReference type="FunFam" id="2.30.30.790:FF:000007">
    <property type="entry name" value="Mitochondrial ribosomal protein, putative"/>
    <property type="match status" value="1"/>
</dbReference>
<protein>
    <submittedName>
        <fullName evidence="4">Ribosomal protein L19</fullName>
    </submittedName>
</protein>
<keyword evidence="3" id="KW-0687">Ribonucleoprotein</keyword>
<dbReference type="GO" id="GO:0005762">
    <property type="term" value="C:mitochondrial large ribosomal subunit"/>
    <property type="evidence" value="ECO:0007669"/>
    <property type="project" value="TreeGrafter"/>
</dbReference>
<dbReference type="SUPFAM" id="SSF50104">
    <property type="entry name" value="Translation proteins SH3-like domain"/>
    <property type="match status" value="1"/>
</dbReference>
<dbReference type="PANTHER" id="PTHR15680:SF9">
    <property type="entry name" value="LARGE RIBOSOMAL SUBUNIT PROTEIN BL19M"/>
    <property type="match status" value="1"/>
</dbReference>